<dbReference type="InterPro" id="IPR041489">
    <property type="entry name" value="PDZ_6"/>
</dbReference>
<comment type="subcellular location">
    <subcellularLocation>
        <location evidence="2">Membrane</location>
        <topology evidence="2">Multi-pass membrane protein</topology>
    </subcellularLocation>
</comment>
<evidence type="ECO:0000256" key="9">
    <source>
        <dbReference type="ARBA" id="ARBA00023049"/>
    </source>
</evidence>
<keyword evidence="9 11" id="KW-0482">Metalloprotease</keyword>
<dbReference type="CDD" id="cd23081">
    <property type="entry name" value="cpPDZ_EcRseP-like"/>
    <property type="match status" value="1"/>
</dbReference>
<dbReference type="Pfam" id="PF02163">
    <property type="entry name" value="Peptidase_M50"/>
    <property type="match status" value="1"/>
</dbReference>
<keyword evidence="5 11" id="KW-0812">Transmembrane</keyword>
<dbReference type="SUPFAM" id="SSF50156">
    <property type="entry name" value="PDZ domain-like"/>
    <property type="match status" value="1"/>
</dbReference>
<dbReference type="EC" id="3.4.24.-" evidence="11"/>
<keyword evidence="11" id="KW-0479">Metal-binding</keyword>
<dbReference type="GO" id="GO:0046872">
    <property type="term" value="F:metal ion binding"/>
    <property type="evidence" value="ECO:0007669"/>
    <property type="project" value="UniProtKB-KW"/>
</dbReference>
<evidence type="ECO:0000256" key="5">
    <source>
        <dbReference type="ARBA" id="ARBA00022692"/>
    </source>
</evidence>
<reference evidence="13 14" key="1">
    <citation type="submission" date="2016-10" db="EMBL/GenBank/DDBJ databases">
        <authorList>
            <person name="de Groot N.N."/>
        </authorList>
    </citation>
    <scope>NUCLEOTIDE SEQUENCE [LARGE SCALE GENOMIC DNA]</scope>
    <source>
        <strain evidence="13 14">DSM 17925</strain>
    </source>
</reference>
<sequence>MLGNTAFIIAAFIVVISIIVAIHEYGHYIVGRWCGIHAETFSIGFGKVLFSRVDKRGTRWQVAALPFGGYVKFLGDANAASYGSEEVAPEVNPRNTMHGAPLWARAATIIAGPLFNFILAIAIFAGTLMYQGRPSDPVVFEAEYNLPPQFQSELQPGDQIIAAGDIVFGAEDAGVDELPVTDRVDYTVVRDGEEIVVQGPYPVPPRLAGVNPRSAADDAGMKVDDVITAINGEEIRAFADIVTYVNAADGDALDLTVWRDGETIDISLAPRRSDLPLAEGGFETRWLIGISGTEFFQAAREPIGLWDAIVSGTQELWWRITTNLSGLWHVFSGSISTCNISGPVAIAQASGTMAEQGPANYILFIGVLSAAVGLLNLLPIPILDGGHLVFHAYEAVFRRKPNDKVMQGLMVVGISMIATLMIFALLNDTILCP</sequence>
<dbReference type="PANTHER" id="PTHR42837">
    <property type="entry name" value="REGULATOR OF SIGMA-E PROTEASE RSEP"/>
    <property type="match status" value="1"/>
</dbReference>
<dbReference type="Proteomes" id="UP000199167">
    <property type="component" value="Unassembled WGS sequence"/>
</dbReference>
<evidence type="ECO:0000313" key="13">
    <source>
        <dbReference type="EMBL" id="SEW07934.1"/>
    </source>
</evidence>
<evidence type="ECO:0000256" key="3">
    <source>
        <dbReference type="ARBA" id="ARBA00007931"/>
    </source>
</evidence>
<keyword evidence="8 11" id="KW-1133">Transmembrane helix</keyword>
<dbReference type="EMBL" id="FOIZ01000001">
    <property type="protein sequence ID" value="SEW07934.1"/>
    <property type="molecule type" value="Genomic_DNA"/>
</dbReference>
<evidence type="ECO:0000256" key="2">
    <source>
        <dbReference type="ARBA" id="ARBA00004141"/>
    </source>
</evidence>
<dbReference type="InterPro" id="IPR004387">
    <property type="entry name" value="Pept_M50_Zn"/>
</dbReference>
<gene>
    <name evidence="13" type="ORF">SAMN04488515_0952</name>
</gene>
<evidence type="ECO:0000256" key="7">
    <source>
        <dbReference type="ARBA" id="ARBA00022833"/>
    </source>
</evidence>
<dbReference type="SMART" id="SM00228">
    <property type="entry name" value="PDZ"/>
    <property type="match status" value="1"/>
</dbReference>
<dbReference type="GO" id="GO:0016020">
    <property type="term" value="C:membrane"/>
    <property type="evidence" value="ECO:0007669"/>
    <property type="project" value="UniProtKB-SubCell"/>
</dbReference>
<comment type="cofactor">
    <cofactor evidence="1 11">
        <name>Zn(2+)</name>
        <dbReference type="ChEBI" id="CHEBI:29105"/>
    </cofactor>
</comment>
<evidence type="ECO:0000256" key="8">
    <source>
        <dbReference type="ARBA" id="ARBA00022989"/>
    </source>
</evidence>
<evidence type="ECO:0000256" key="10">
    <source>
        <dbReference type="ARBA" id="ARBA00023136"/>
    </source>
</evidence>
<dbReference type="InterPro" id="IPR036034">
    <property type="entry name" value="PDZ_sf"/>
</dbReference>
<keyword evidence="7 11" id="KW-0862">Zinc</keyword>
<evidence type="ECO:0000259" key="12">
    <source>
        <dbReference type="SMART" id="SM00228"/>
    </source>
</evidence>
<dbReference type="Pfam" id="PF17820">
    <property type="entry name" value="PDZ_6"/>
    <property type="match status" value="1"/>
</dbReference>
<feature type="domain" description="PDZ" evidence="12">
    <location>
        <begin position="191"/>
        <end position="261"/>
    </location>
</feature>
<evidence type="ECO:0000313" key="14">
    <source>
        <dbReference type="Proteomes" id="UP000199167"/>
    </source>
</evidence>
<accession>A0A1I0P1K7</accession>
<evidence type="ECO:0000256" key="4">
    <source>
        <dbReference type="ARBA" id="ARBA00022670"/>
    </source>
</evidence>
<evidence type="ECO:0000256" key="6">
    <source>
        <dbReference type="ARBA" id="ARBA00022801"/>
    </source>
</evidence>
<evidence type="ECO:0000256" key="11">
    <source>
        <dbReference type="RuleBase" id="RU362031"/>
    </source>
</evidence>
<feature type="transmembrane region" description="Helical" evidence="11">
    <location>
        <begin position="361"/>
        <end position="384"/>
    </location>
</feature>
<dbReference type="Gene3D" id="2.30.42.10">
    <property type="match status" value="1"/>
</dbReference>
<dbReference type="PANTHER" id="PTHR42837:SF2">
    <property type="entry name" value="MEMBRANE METALLOPROTEASE ARASP2, CHLOROPLASTIC-RELATED"/>
    <property type="match status" value="1"/>
</dbReference>
<dbReference type="AlphaFoldDB" id="A0A1I0P1K7"/>
<feature type="transmembrane region" description="Helical" evidence="11">
    <location>
        <begin position="6"/>
        <end position="23"/>
    </location>
</feature>
<keyword evidence="14" id="KW-1185">Reference proteome</keyword>
<protein>
    <recommendedName>
        <fullName evidence="11">Zinc metalloprotease</fullName>
        <ecNumber evidence="11">3.4.24.-</ecNumber>
    </recommendedName>
</protein>
<organism evidence="13 14">
    <name type="scientific">Cognatiyoonia koreensis</name>
    <dbReference type="NCBI Taxonomy" id="364200"/>
    <lineage>
        <taxon>Bacteria</taxon>
        <taxon>Pseudomonadati</taxon>
        <taxon>Pseudomonadota</taxon>
        <taxon>Alphaproteobacteria</taxon>
        <taxon>Rhodobacterales</taxon>
        <taxon>Paracoccaceae</taxon>
        <taxon>Cognatiyoonia</taxon>
    </lineage>
</organism>
<dbReference type="GO" id="GO:0004222">
    <property type="term" value="F:metalloendopeptidase activity"/>
    <property type="evidence" value="ECO:0007669"/>
    <property type="project" value="InterPro"/>
</dbReference>
<evidence type="ECO:0000256" key="1">
    <source>
        <dbReference type="ARBA" id="ARBA00001947"/>
    </source>
</evidence>
<dbReference type="OrthoDB" id="9782003at2"/>
<comment type="similarity">
    <text evidence="3 11">Belongs to the peptidase M50B family.</text>
</comment>
<dbReference type="STRING" id="364200.SAMN04488515_0952"/>
<dbReference type="InterPro" id="IPR008915">
    <property type="entry name" value="Peptidase_M50"/>
</dbReference>
<dbReference type="NCBIfam" id="TIGR00054">
    <property type="entry name" value="RIP metalloprotease RseP"/>
    <property type="match status" value="1"/>
</dbReference>
<feature type="transmembrane region" description="Helical" evidence="11">
    <location>
        <begin position="102"/>
        <end position="130"/>
    </location>
</feature>
<keyword evidence="4 13" id="KW-0645">Protease</keyword>
<dbReference type="GO" id="GO:0006508">
    <property type="term" value="P:proteolysis"/>
    <property type="evidence" value="ECO:0007669"/>
    <property type="project" value="UniProtKB-KW"/>
</dbReference>
<keyword evidence="10 11" id="KW-0472">Membrane</keyword>
<dbReference type="InterPro" id="IPR001478">
    <property type="entry name" value="PDZ"/>
</dbReference>
<name>A0A1I0P1K7_9RHOB</name>
<dbReference type="CDD" id="cd06163">
    <property type="entry name" value="S2P-M50_PDZ_RseP-like"/>
    <property type="match status" value="1"/>
</dbReference>
<proteinExistence type="inferred from homology"/>
<feature type="transmembrane region" description="Helical" evidence="11">
    <location>
        <begin position="405"/>
        <end position="426"/>
    </location>
</feature>
<keyword evidence="6 11" id="KW-0378">Hydrolase</keyword>